<dbReference type="Proteomes" id="UP001197684">
    <property type="component" value="Unassembled WGS sequence"/>
</dbReference>
<evidence type="ECO:0000313" key="8">
    <source>
        <dbReference type="Proteomes" id="UP000095602"/>
    </source>
</evidence>
<evidence type="ECO:0000313" key="2">
    <source>
        <dbReference type="EMBL" id="CUP25544.1"/>
    </source>
</evidence>
<protein>
    <submittedName>
        <fullName evidence="1">Uncharacterized protein</fullName>
    </submittedName>
</protein>
<dbReference type="RefSeq" id="WP_055061122.1">
    <property type="nucleotide sequence ID" value="NZ_AP031452.1"/>
</dbReference>
<dbReference type="Proteomes" id="UP000260642">
    <property type="component" value="Unassembled WGS sequence"/>
</dbReference>
<reference evidence="6 10" key="6">
    <citation type="submission" date="2019-09" db="EMBL/GenBank/DDBJ databases">
        <title>Strain-level analysis of Eubacterium rectale using genomes from metagenomes.</title>
        <authorList>
            <person name="Karcher N."/>
            <person name="Segata N."/>
        </authorList>
    </citation>
    <scope>NUCLEOTIDE SEQUENCE [LARGE SCALE GENOMIC DNA]</scope>
    <source>
        <strain evidence="6 10">T3WBe13</strain>
    </source>
</reference>
<dbReference type="EMBL" id="JAJCJK010000002">
    <property type="protein sequence ID" value="MCB6937192.1"/>
    <property type="molecule type" value="Genomic_DNA"/>
</dbReference>
<dbReference type="AlphaFoldDB" id="A0A0M6WCW1"/>
<accession>A0A0M6WCW1</accession>
<dbReference type="EMBL" id="VSTF01000005">
    <property type="protein sequence ID" value="TYL60403.1"/>
    <property type="molecule type" value="Genomic_DNA"/>
</dbReference>
<evidence type="ECO:0000313" key="5">
    <source>
        <dbReference type="EMBL" id="RGI70085.1"/>
    </source>
</evidence>
<evidence type="ECO:0000313" key="10">
    <source>
        <dbReference type="Proteomes" id="UP000324327"/>
    </source>
</evidence>
<reference evidence="3" key="7">
    <citation type="submission" date="2021-10" db="EMBL/GenBank/DDBJ databases">
        <title>Collection of gut derived symbiotic bacterial strains cultured from healthy donors.</title>
        <authorList>
            <person name="Lin H."/>
            <person name="Littmann E."/>
            <person name="Kohout C."/>
            <person name="Pamer E.G."/>
        </authorList>
    </citation>
    <scope>NUCLEOTIDE SEQUENCE</scope>
    <source>
        <strain evidence="3">DFI.9.42</strain>
    </source>
</reference>
<reference evidence="1" key="1">
    <citation type="submission" date="2015-05" db="EMBL/GenBank/DDBJ databases">
        <authorList>
            <person name="Wang D.B."/>
            <person name="Wang M."/>
        </authorList>
    </citation>
    <scope>NUCLEOTIDE SEQUENCE [LARGE SCALE GENOMIC DNA]</scope>
    <source>
        <strain evidence="1">T1-815</strain>
    </source>
</reference>
<evidence type="ECO:0000313" key="4">
    <source>
        <dbReference type="EMBL" id="MSD26173.1"/>
    </source>
</evidence>
<reference evidence="5 9" key="3">
    <citation type="submission" date="2018-08" db="EMBL/GenBank/DDBJ databases">
        <title>A genome reference for cultivated species of the human gut microbiota.</title>
        <authorList>
            <person name="Zou Y."/>
            <person name="Xue W."/>
            <person name="Luo G."/>
        </authorList>
    </citation>
    <scope>NUCLEOTIDE SEQUENCE [LARGE SCALE GENOMIC DNA]</scope>
    <source>
        <strain evidence="5 9">TM10-3</strain>
    </source>
</reference>
<evidence type="ECO:0000313" key="3">
    <source>
        <dbReference type="EMBL" id="MCB6937192.1"/>
    </source>
</evidence>
<dbReference type="Proteomes" id="UP000095602">
    <property type="component" value="Unassembled WGS sequence"/>
</dbReference>
<keyword evidence="7" id="KW-1185">Reference proteome</keyword>
<name>A0A0M6WCW1_9FIRM</name>
<dbReference type="Proteomes" id="UP000465607">
    <property type="component" value="Unassembled WGS sequence"/>
</dbReference>
<dbReference type="EMBL" id="CZAJ01000025">
    <property type="protein sequence ID" value="CUP25544.1"/>
    <property type="molecule type" value="Genomic_DNA"/>
</dbReference>
<organism evidence="1 7">
    <name type="scientific">Agathobacter rectalis</name>
    <dbReference type="NCBI Taxonomy" id="39491"/>
    <lineage>
        <taxon>Bacteria</taxon>
        <taxon>Bacillati</taxon>
        <taxon>Bacillota</taxon>
        <taxon>Clostridia</taxon>
        <taxon>Lachnospirales</taxon>
        <taxon>Lachnospiraceae</taxon>
        <taxon>Agathobacter</taxon>
    </lineage>
</organism>
<dbReference type="EMBL" id="QSOB01000003">
    <property type="protein sequence ID" value="RGI70085.1"/>
    <property type="molecule type" value="Genomic_DNA"/>
</dbReference>
<reference evidence="7" key="2">
    <citation type="submission" date="2015-05" db="EMBL/GenBank/DDBJ databases">
        <authorList>
            <consortium name="Pathogen Informatics"/>
        </authorList>
    </citation>
    <scope>NUCLEOTIDE SEQUENCE [LARGE SCALE GENOMIC DNA]</scope>
    <source>
        <strain evidence="2 8">2789STDY5834884</strain>
        <strain evidence="7">T1-815</strain>
    </source>
</reference>
<dbReference type="EMBL" id="WKQV01000002">
    <property type="protein sequence ID" value="MSD26173.1"/>
    <property type="molecule type" value="Genomic_DNA"/>
</dbReference>
<proteinExistence type="predicted"/>
<dbReference type="EMBL" id="CVRQ01000009">
    <property type="protein sequence ID" value="CRL33793.1"/>
    <property type="molecule type" value="Genomic_DNA"/>
</dbReference>
<dbReference type="Proteomes" id="UP000324327">
    <property type="component" value="Unassembled WGS sequence"/>
</dbReference>
<evidence type="ECO:0000313" key="1">
    <source>
        <dbReference type="EMBL" id="CRL33793.1"/>
    </source>
</evidence>
<evidence type="ECO:0000313" key="7">
    <source>
        <dbReference type="Proteomes" id="UP000049472"/>
    </source>
</evidence>
<reference evidence="6 10" key="5">
    <citation type="submission" date="2019-08" db="EMBL/GenBank/DDBJ databases">
        <authorList>
            <person name="Duncan S."/>
            <person name="Walker A."/>
        </authorList>
    </citation>
    <scope>NUCLEOTIDE SEQUENCE [LARGE SCALE GENOMIC DNA]</scope>
    <source>
        <strain evidence="6 10">T3WBe13</strain>
    </source>
</reference>
<evidence type="ECO:0000313" key="11">
    <source>
        <dbReference type="Proteomes" id="UP000465607"/>
    </source>
</evidence>
<evidence type="ECO:0000313" key="9">
    <source>
        <dbReference type="Proteomes" id="UP000260642"/>
    </source>
</evidence>
<gene>
    <name evidence="5" type="ORF">DXD95_03065</name>
    <name evidence="2" type="ORF">ERS852497_02347</name>
    <name evidence="6" type="ORF">FYL31_06575</name>
    <name evidence="4" type="ORF">GKE44_03085</name>
    <name evidence="3" type="ORF">LIZ56_02020</name>
    <name evidence="1" type="ORF">T1815_06691</name>
</gene>
<dbReference type="Proteomes" id="UP000049472">
    <property type="component" value="Unassembled WGS sequence"/>
</dbReference>
<reference evidence="4 11" key="4">
    <citation type="journal article" date="2019" name="Nat. Med.">
        <title>A library of human gut bacterial isolates paired with longitudinal multiomics data enables mechanistic microbiome research.</title>
        <authorList>
            <person name="Poyet M."/>
            <person name="Groussin M."/>
            <person name="Gibbons S.M."/>
            <person name="Avila-Pacheco J."/>
            <person name="Jiang X."/>
            <person name="Kearney S.M."/>
            <person name="Perrotta A.R."/>
            <person name="Berdy B."/>
            <person name="Zhao S."/>
            <person name="Lieberman T.D."/>
            <person name="Swanson P.K."/>
            <person name="Smith M."/>
            <person name="Roesemann S."/>
            <person name="Alexander J.E."/>
            <person name="Rich S.A."/>
            <person name="Livny J."/>
            <person name="Vlamakis H."/>
            <person name="Clish C."/>
            <person name="Bullock K."/>
            <person name="Deik A."/>
            <person name="Scott J."/>
            <person name="Pierce K.A."/>
            <person name="Xavier R.J."/>
            <person name="Alm E.J."/>
        </authorList>
    </citation>
    <scope>NUCLEOTIDE SEQUENCE [LARGE SCALE GENOMIC DNA]</scope>
    <source>
        <strain evidence="4 11">BIOML-A5</strain>
    </source>
</reference>
<sequence>MLPFYKTFPFMDYYKNEEAFAKDLRMIKDMYPLDTAMIQSAVEQRMDELEYEGSFIYDEVPDRQRLFDEADRIAGRFISEQSSRCFICTIAGILFNCELCRRRCRYRRYQRFW</sequence>
<evidence type="ECO:0000313" key="6">
    <source>
        <dbReference type="EMBL" id="TYL60403.1"/>
    </source>
</evidence>